<organism evidence="1 2">
    <name type="scientific">Mycena belliarum</name>
    <dbReference type="NCBI Taxonomy" id="1033014"/>
    <lineage>
        <taxon>Eukaryota</taxon>
        <taxon>Fungi</taxon>
        <taxon>Dikarya</taxon>
        <taxon>Basidiomycota</taxon>
        <taxon>Agaricomycotina</taxon>
        <taxon>Agaricomycetes</taxon>
        <taxon>Agaricomycetidae</taxon>
        <taxon>Agaricales</taxon>
        <taxon>Marasmiineae</taxon>
        <taxon>Mycenaceae</taxon>
        <taxon>Mycena</taxon>
    </lineage>
</organism>
<protein>
    <submittedName>
        <fullName evidence="1">Uncharacterized protein</fullName>
    </submittedName>
</protein>
<dbReference type="Proteomes" id="UP001222325">
    <property type="component" value="Unassembled WGS sequence"/>
</dbReference>
<name>A0AAD6TXE3_9AGAR</name>
<reference evidence="1" key="1">
    <citation type="submission" date="2023-03" db="EMBL/GenBank/DDBJ databases">
        <title>Massive genome expansion in bonnet fungi (Mycena s.s.) driven by repeated elements and novel gene families across ecological guilds.</title>
        <authorList>
            <consortium name="Lawrence Berkeley National Laboratory"/>
            <person name="Harder C.B."/>
            <person name="Miyauchi S."/>
            <person name="Viragh M."/>
            <person name="Kuo A."/>
            <person name="Thoen E."/>
            <person name="Andreopoulos B."/>
            <person name="Lu D."/>
            <person name="Skrede I."/>
            <person name="Drula E."/>
            <person name="Henrissat B."/>
            <person name="Morin E."/>
            <person name="Kohler A."/>
            <person name="Barry K."/>
            <person name="LaButti K."/>
            <person name="Morin E."/>
            <person name="Salamov A."/>
            <person name="Lipzen A."/>
            <person name="Mereny Z."/>
            <person name="Hegedus B."/>
            <person name="Baldrian P."/>
            <person name="Stursova M."/>
            <person name="Weitz H."/>
            <person name="Taylor A."/>
            <person name="Grigoriev I.V."/>
            <person name="Nagy L.G."/>
            <person name="Martin F."/>
            <person name="Kauserud H."/>
        </authorList>
    </citation>
    <scope>NUCLEOTIDE SEQUENCE</scope>
    <source>
        <strain evidence="1">CBHHK173m</strain>
    </source>
</reference>
<accession>A0AAD6TXE3</accession>
<evidence type="ECO:0000313" key="2">
    <source>
        <dbReference type="Proteomes" id="UP001222325"/>
    </source>
</evidence>
<keyword evidence="2" id="KW-1185">Reference proteome</keyword>
<proteinExistence type="predicted"/>
<dbReference type="EMBL" id="JARJCN010000043">
    <property type="protein sequence ID" value="KAJ7082918.1"/>
    <property type="molecule type" value="Genomic_DNA"/>
</dbReference>
<gene>
    <name evidence="1" type="ORF">B0H15DRAFT_434402</name>
</gene>
<evidence type="ECO:0000313" key="1">
    <source>
        <dbReference type="EMBL" id="KAJ7082918.1"/>
    </source>
</evidence>
<dbReference type="AlphaFoldDB" id="A0AAD6TXE3"/>
<sequence length="349" mass="37186">MERSSSPFQLSPCSSCSSTLIMTPTPVPPLRSPAPKGPLQPHITNLPRRRRAAMAPLRISTPSASSRAVDSLYAPSPIQIPSLPPLPFPISTSGVPMQREAGVDSGRPVVHAPRGHVQPAHGNVPRRAKPLNAAQVRVRRRRERCFQELGRESGIFIAFACSPADGSEDEGFNAVVRISPIQDGKAEEGTSADVDDKGGGGGAAVARFSAHGTRDDGVPCLQPAQLRAACTFVCQHRAEGRRVLIVAPRAHAVDALSVGVCCISRRAHPTEAVEDGSEDAEQERVHRLVMRWHDLPAEDDDEDDAYGAGGLKDEWRGLLSRDGMDYLAAAVGHPALASPRSPPLPSPSP</sequence>
<comment type="caution">
    <text evidence="1">The sequence shown here is derived from an EMBL/GenBank/DDBJ whole genome shotgun (WGS) entry which is preliminary data.</text>
</comment>